<dbReference type="Gene3D" id="1.10.10.60">
    <property type="entry name" value="Homeodomain-like"/>
    <property type="match status" value="1"/>
</dbReference>
<evidence type="ECO:0000313" key="6">
    <source>
        <dbReference type="Proteomes" id="UP000198304"/>
    </source>
</evidence>
<dbReference type="PROSITE" id="PS01124">
    <property type="entry name" value="HTH_ARAC_FAMILY_2"/>
    <property type="match status" value="1"/>
</dbReference>
<keyword evidence="6" id="KW-1185">Reference proteome</keyword>
<dbReference type="Pfam" id="PF12833">
    <property type="entry name" value="HTH_18"/>
    <property type="match status" value="1"/>
</dbReference>
<feature type="domain" description="HTH araC/xylS-type" evidence="4">
    <location>
        <begin position="10"/>
        <end position="108"/>
    </location>
</feature>
<evidence type="ECO:0000313" key="5">
    <source>
        <dbReference type="EMBL" id="SNS88046.1"/>
    </source>
</evidence>
<dbReference type="GO" id="GO:0003700">
    <property type="term" value="F:DNA-binding transcription factor activity"/>
    <property type="evidence" value="ECO:0007669"/>
    <property type="project" value="InterPro"/>
</dbReference>
<evidence type="ECO:0000256" key="2">
    <source>
        <dbReference type="ARBA" id="ARBA00023125"/>
    </source>
</evidence>
<dbReference type="PRINTS" id="PR00032">
    <property type="entry name" value="HTHARAC"/>
</dbReference>
<name>A0A239I2G8_9FIRM</name>
<dbReference type="PANTHER" id="PTHR47893">
    <property type="entry name" value="REGULATORY PROTEIN PCHR"/>
    <property type="match status" value="1"/>
</dbReference>
<dbReference type="InterPro" id="IPR020449">
    <property type="entry name" value="Tscrpt_reg_AraC-type_HTH"/>
</dbReference>
<sequence length="108" mass="12173">MNEYTYRQLAIARDILLSNLENSPSLLELSRAISINDCTLKKGFKALYGNTVYGFIREQRLEKAYKLLVVNNCSVTQSAHAVGYNNLSHFARSFREKFGVSPGTLVSH</sequence>
<dbReference type="AlphaFoldDB" id="A0A239I2G8"/>
<gene>
    <name evidence="5" type="ORF">SAMN05446037_102544</name>
</gene>
<dbReference type="RefSeq" id="WP_089284451.1">
    <property type="nucleotide sequence ID" value="NZ_FZOJ01000025.1"/>
</dbReference>
<evidence type="ECO:0000256" key="3">
    <source>
        <dbReference type="ARBA" id="ARBA00023163"/>
    </source>
</evidence>
<dbReference type="InterPro" id="IPR018060">
    <property type="entry name" value="HTH_AraC"/>
</dbReference>
<keyword evidence="3" id="KW-0804">Transcription</keyword>
<dbReference type="InterPro" id="IPR053142">
    <property type="entry name" value="PchR_regulatory_protein"/>
</dbReference>
<dbReference type="SMART" id="SM00342">
    <property type="entry name" value="HTH_ARAC"/>
    <property type="match status" value="1"/>
</dbReference>
<dbReference type="SUPFAM" id="SSF46689">
    <property type="entry name" value="Homeodomain-like"/>
    <property type="match status" value="1"/>
</dbReference>
<evidence type="ECO:0000256" key="1">
    <source>
        <dbReference type="ARBA" id="ARBA00023015"/>
    </source>
</evidence>
<evidence type="ECO:0000259" key="4">
    <source>
        <dbReference type="PROSITE" id="PS01124"/>
    </source>
</evidence>
<dbReference type="Proteomes" id="UP000198304">
    <property type="component" value="Unassembled WGS sequence"/>
</dbReference>
<proteinExistence type="predicted"/>
<keyword evidence="1" id="KW-0805">Transcription regulation</keyword>
<dbReference type="PANTHER" id="PTHR47893:SF1">
    <property type="entry name" value="REGULATORY PROTEIN PCHR"/>
    <property type="match status" value="1"/>
</dbReference>
<accession>A0A239I2G8</accession>
<keyword evidence="2 5" id="KW-0238">DNA-binding</keyword>
<organism evidence="5 6">
    <name type="scientific">Anaerovirgula multivorans</name>
    <dbReference type="NCBI Taxonomy" id="312168"/>
    <lineage>
        <taxon>Bacteria</taxon>
        <taxon>Bacillati</taxon>
        <taxon>Bacillota</taxon>
        <taxon>Clostridia</taxon>
        <taxon>Peptostreptococcales</taxon>
        <taxon>Natronincolaceae</taxon>
        <taxon>Anaerovirgula</taxon>
    </lineage>
</organism>
<dbReference type="GO" id="GO:0043565">
    <property type="term" value="F:sequence-specific DNA binding"/>
    <property type="evidence" value="ECO:0007669"/>
    <property type="project" value="InterPro"/>
</dbReference>
<dbReference type="EMBL" id="FZOJ01000025">
    <property type="protein sequence ID" value="SNS88046.1"/>
    <property type="molecule type" value="Genomic_DNA"/>
</dbReference>
<dbReference type="InterPro" id="IPR009057">
    <property type="entry name" value="Homeodomain-like_sf"/>
</dbReference>
<protein>
    <submittedName>
        <fullName evidence="5">AraC-type DNA-binding protein</fullName>
    </submittedName>
</protein>
<reference evidence="5 6" key="1">
    <citation type="submission" date="2017-06" db="EMBL/GenBank/DDBJ databases">
        <authorList>
            <person name="Kim H.J."/>
            <person name="Triplett B.A."/>
        </authorList>
    </citation>
    <scope>NUCLEOTIDE SEQUENCE [LARGE SCALE GENOMIC DNA]</scope>
    <source>
        <strain evidence="5 6">SCA</strain>
    </source>
</reference>
<dbReference type="OrthoDB" id="9782503at2"/>